<name>A0AAV9IVI1_CYACA</name>
<evidence type="ECO:0000256" key="5">
    <source>
        <dbReference type="ARBA" id="ARBA00022673"/>
    </source>
</evidence>
<evidence type="ECO:0008006" key="17">
    <source>
        <dbReference type="Google" id="ProtNLM"/>
    </source>
</evidence>
<comment type="caution">
    <text evidence="15">The sequence shown here is derived from an EMBL/GenBank/DDBJ whole genome shotgun (WGS) entry which is preliminary data.</text>
</comment>
<evidence type="ECO:0000256" key="8">
    <source>
        <dbReference type="ARBA" id="ARBA00022837"/>
    </source>
</evidence>
<evidence type="ECO:0000256" key="6">
    <source>
        <dbReference type="ARBA" id="ARBA00022692"/>
    </source>
</evidence>
<reference evidence="15 16" key="1">
    <citation type="submission" date="2022-07" db="EMBL/GenBank/DDBJ databases">
        <title>Genome-wide signatures of adaptation to extreme environments.</title>
        <authorList>
            <person name="Cho C.H."/>
            <person name="Yoon H.S."/>
        </authorList>
    </citation>
    <scope>NUCLEOTIDE SEQUENCE [LARGE SCALE GENOMIC DNA]</scope>
    <source>
        <strain evidence="15 16">DBV 063 E5</strain>
    </source>
</reference>
<keyword evidence="3" id="KW-0813">Transport</keyword>
<keyword evidence="12 14" id="KW-0472">Membrane</keyword>
<dbReference type="InterPro" id="IPR008559">
    <property type="entry name" value="TMCO1"/>
</dbReference>
<evidence type="ECO:0000256" key="4">
    <source>
        <dbReference type="ARBA" id="ARBA00022568"/>
    </source>
</evidence>
<organism evidence="15 16">
    <name type="scientific">Cyanidium caldarium</name>
    <name type="common">Red alga</name>
    <dbReference type="NCBI Taxonomy" id="2771"/>
    <lineage>
        <taxon>Eukaryota</taxon>
        <taxon>Rhodophyta</taxon>
        <taxon>Bangiophyceae</taxon>
        <taxon>Cyanidiales</taxon>
        <taxon>Cyanidiaceae</taxon>
        <taxon>Cyanidium</taxon>
    </lineage>
</organism>
<evidence type="ECO:0000256" key="14">
    <source>
        <dbReference type="SAM" id="Phobius"/>
    </source>
</evidence>
<dbReference type="GO" id="GO:0005262">
    <property type="term" value="F:calcium channel activity"/>
    <property type="evidence" value="ECO:0007669"/>
    <property type="project" value="UniProtKB-KW"/>
</dbReference>
<keyword evidence="9 14" id="KW-1133">Transmembrane helix</keyword>
<dbReference type="SMART" id="SM01415">
    <property type="entry name" value="DUF106"/>
    <property type="match status" value="1"/>
</dbReference>
<keyword evidence="4" id="KW-0109">Calcium transport</keyword>
<sequence length="179" mass="20261">MLSYLPDACVIFLASLTTVLVSEALLHYFVYSGARYRQDAETAAATVQKLEVERRRIVRADRKPQHDQKVEALERSLKEVSRRGNRVRTVTLLAVSALYMLVYRLLARQFRGRTVVRLPFAPAGFIARVTHRGVPGDDLHDAGFTFVYMLCSMTLRGLVSKLAGHEAPRVTLSSTRRRK</sequence>
<evidence type="ECO:0000313" key="15">
    <source>
        <dbReference type="EMBL" id="KAK4536294.1"/>
    </source>
</evidence>
<proteinExistence type="inferred from homology"/>
<keyword evidence="16" id="KW-1185">Reference proteome</keyword>
<accession>A0AAV9IVI1</accession>
<evidence type="ECO:0000256" key="3">
    <source>
        <dbReference type="ARBA" id="ARBA00022448"/>
    </source>
</evidence>
<comment type="similarity">
    <text evidence="2">Belongs to the TMCO1 family.</text>
</comment>
<evidence type="ECO:0000313" key="16">
    <source>
        <dbReference type="Proteomes" id="UP001301350"/>
    </source>
</evidence>
<dbReference type="GO" id="GO:0005789">
    <property type="term" value="C:endoplasmic reticulum membrane"/>
    <property type="evidence" value="ECO:0007669"/>
    <property type="project" value="UniProtKB-SubCell"/>
</dbReference>
<dbReference type="PANTHER" id="PTHR20917">
    <property type="entry name" value="PNAS-RELATED"/>
    <property type="match status" value="1"/>
</dbReference>
<dbReference type="Pfam" id="PF01956">
    <property type="entry name" value="EMC3_TMCO1"/>
    <property type="match status" value="1"/>
</dbReference>
<keyword evidence="7" id="KW-0256">Endoplasmic reticulum</keyword>
<evidence type="ECO:0000256" key="11">
    <source>
        <dbReference type="ARBA" id="ARBA00023065"/>
    </source>
</evidence>
<protein>
    <recommendedName>
        <fullName evidence="17">Calcium load-activated calcium channel</fullName>
    </recommendedName>
</protein>
<dbReference type="AlphaFoldDB" id="A0AAV9IVI1"/>
<keyword evidence="6 14" id="KW-0812">Transmembrane</keyword>
<evidence type="ECO:0000256" key="1">
    <source>
        <dbReference type="ARBA" id="ARBA00004477"/>
    </source>
</evidence>
<dbReference type="PANTHER" id="PTHR20917:SF0">
    <property type="entry name" value="CALCIUM LOAD-ACTIVATED CALCIUM CHANNEL"/>
    <property type="match status" value="1"/>
</dbReference>
<dbReference type="EMBL" id="JANCYW010000008">
    <property type="protein sequence ID" value="KAK4536294.1"/>
    <property type="molecule type" value="Genomic_DNA"/>
</dbReference>
<keyword evidence="11" id="KW-0406">Ion transport</keyword>
<dbReference type="GO" id="GO:0032469">
    <property type="term" value="P:endoplasmic reticulum calcium ion homeostasis"/>
    <property type="evidence" value="ECO:0007669"/>
    <property type="project" value="InterPro"/>
</dbReference>
<keyword evidence="13" id="KW-0407">Ion channel</keyword>
<feature type="transmembrane region" description="Helical" evidence="14">
    <location>
        <begin position="12"/>
        <end position="31"/>
    </location>
</feature>
<evidence type="ECO:0000256" key="12">
    <source>
        <dbReference type="ARBA" id="ARBA00023136"/>
    </source>
</evidence>
<evidence type="ECO:0000256" key="7">
    <source>
        <dbReference type="ARBA" id="ARBA00022824"/>
    </source>
</evidence>
<keyword evidence="8" id="KW-0106">Calcium</keyword>
<dbReference type="InterPro" id="IPR002809">
    <property type="entry name" value="EMC3/TMCO1"/>
</dbReference>
<evidence type="ECO:0000256" key="2">
    <source>
        <dbReference type="ARBA" id="ARBA00006537"/>
    </source>
</evidence>
<evidence type="ECO:0000256" key="9">
    <source>
        <dbReference type="ARBA" id="ARBA00022989"/>
    </source>
</evidence>
<dbReference type="Proteomes" id="UP001301350">
    <property type="component" value="Unassembled WGS sequence"/>
</dbReference>
<comment type="subcellular location">
    <subcellularLocation>
        <location evidence="1">Endoplasmic reticulum membrane</location>
        <topology evidence="1">Multi-pass membrane protein</topology>
    </subcellularLocation>
</comment>
<keyword evidence="10" id="KW-0175">Coiled coil</keyword>
<feature type="transmembrane region" description="Helical" evidence="14">
    <location>
        <begin position="87"/>
        <end position="106"/>
    </location>
</feature>
<gene>
    <name evidence="15" type="ORF">CDCA_CDCA08G2319</name>
</gene>
<evidence type="ECO:0000256" key="10">
    <source>
        <dbReference type="ARBA" id="ARBA00023054"/>
    </source>
</evidence>
<keyword evidence="5" id="KW-0107">Calcium channel</keyword>
<evidence type="ECO:0000256" key="13">
    <source>
        <dbReference type="ARBA" id="ARBA00023303"/>
    </source>
</evidence>